<keyword evidence="4" id="KW-1185">Reference proteome</keyword>
<name>A0A1H1T076_9MICO</name>
<dbReference type="PIRSF" id="PIRSF001359">
    <property type="entry name" value="F_bP_aldolase_II"/>
    <property type="match status" value="1"/>
</dbReference>
<accession>A0A1H1T076</accession>
<evidence type="ECO:0000313" key="4">
    <source>
        <dbReference type="Proteomes" id="UP000181956"/>
    </source>
</evidence>
<dbReference type="InterPro" id="IPR000771">
    <property type="entry name" value="FBA_II"/>
</dbReference>
<dbReference type="GO" id="GO:0016832">
    <property type="term" value="F:aldehyde-lyase activity"/>
    <property type="evidence" value="ECO:0007669"/>
    <property type="project" value="InterPro"/>
</dbReference>
<reference evidence="4" key="1">
    <citation type="submission" date="2016-10" db="EMBL/GenBank/DDBJ databases">
        <authorList>
            <person name="Varghese N."/>
            <person name="Submissions S."/>
        </authorList>
    </citation>
    <scope>NUCLEOTIDE SEQUENCE [LARGE SCALE GENOMIC DNA]</scope>
    <source>
        <strain evidence="4">DSM 21772</strain>
    </source>
</reference>
<dbReference type="Pfam" id="PF01116">
    <property type="entry name" value="F_bP_aldolase"/>
    <property type="match status" value="1"/>
</dbReference>
<feature type="binding site" evidence="2">
    <location>
        <position position="133"/>
    </location>
    <ligand>
        <name>Zn(2+)</name>
        <dbReference type="ChEBI" id="CHEBI:29105"/>
        <label>2</label>
    </ligand>
</feature>
<dbReference type="PANTHER" id="PTHR30304">
    <property type="entry name" value="D-TAGATOSE-1,6-BISPHOSPHATE ALDOLASE"/>
    <property type="match status" value="1"/>
</dbReference>
<keyword evidence="2" id="KW-0862">Zinc</keyword>
<dbReference type="SUPFAM" id="SSF51569">
    <property type="entry name" value="Aldolase"/>
    <property type="match status" value="1"/>
</dbReference>
<evidence type="ECO:0000256" key="2">
    <source>
        <dbReference type="PIRSR" id="PIRSR001359-3"/>
    </source>
</evidence>
<feature type="binding site" evidence="2">
    <location>
        <position position="103"/>
    </location>
    <ligand>
        <name>Zn(2+)</name>
        <dbReference type="ChEBI" id="CHEBI:29105"/>
        <label>2</label>
    </ligand>
</feature>
<dbReference type="GO" id="GO:0008270">
    <property type="term" value="F:zinc ion binding"/>
    <property type="evidence" value="ECO:0007669"/>
    <property type="project" value="InterPro"/>
</dbReference>
<dbReference type="OrthoDB" id="9803995at2"/>
<evidence type="ECO:0000313" key="3">
    <source>
        <dbReference type="EMBL" id="SDS53667.1"/>
    </source>
</evidence>
<feature type="binding site" evidence="2">
    <location>
        <position position="82"/>
    </location>
    <ligand>
        <name>Zn(2+)</name>
        <dbReference type="ChEBI" id="CHEBI:29105"/>
        <label>1</label>
        <note>catalytic</note>
    </ligand>
</feature>
<feature type="binding site" evidence="2">
    <location>
        <position position="203"/>
    </location>
    <ligand>
        <name>Zn(2+)</name>
        <dbReference type="ChEBI" id="CHEBI:29105"/>
        <label>1</label>
        <note>catalytic</note>
    </ligand>
</feature>
<keyword evidence="2" id="KW-0479">Metal-binding</keyword>
<comment type="cofactor">
    <cofactor evidence="2">
        <name>Zn(2+)</name>
        <dbReference type="ChEBI" id="CHEBI:29105"/>
    </cofactor>
    <text evidence="2">Binds 2 Zn(2+) ions per subunit. One is catalytic and the other provides a structural contribution.</text>
</comment>
<dbReference type="EMBL" id="LT629742">
    <property type="protein sequence ID" value="SDS53667.1"/>
    <property type="molecule type" value="Genomic_DNA"/>
</dbReference>
<dbReference type="PANTHER" id="PTHR30304:SF0">
    <property type="entry name" value="D-TAGATOSE-1,6-BISPHOSPHATE ALDOLASE SUBUNIT GATY-RELATED"/>
    <property type="match status" value="1"/>
</dbReference>
<dbReference type="STRING" id="412690.SAMN04489834_1663"/>
<gene>
    <name evidence="3" type="ORF">SAMN04489834_1663</name>
</gene>
<feature type="active site" description="Proton donor" evidence="1">
    <location>
        <position position="81"/>
    </location>
</feature>
<dbReference type="Gene3D" id="3.20.20.70">
    <property type="entry name" value="Aldolase class I"/>
    <property type="match status" value="1"/>
</dbReference>
<organism evidence="3 4">
    <name type="scientific">Microterricola viridarii</name>
    <dbReference type="NCBI Taxonomy" id="412690"/>
    <lineage>
        <taxon>Bacteria</taxon>
        <taxon>Bacillati</taxon>
        <taxon>Actinomycetota</taxon>
        <taxon>Actinomycetes</taxon>
        <taxon>Micrococcales</taxon>
        <taxon>Microbacteriaceae</taxon>
        <taxon>Microterricola</taxon>
    </lineage>
</organism>
<proteinExistence type="predicted"/>
<dbReference type="GO" id="GO:0005975">
    <property type="term" value="P:carbohydrate metabolic process"/>
    <property type="evidence" value="ECO:0007669"/>
    <property type="project" value="InterPro"/>
</dbReference>
<dbReference type="RefSeq" id="WP_083363610.1">
    <property type="nucleotide sequence ID" value="NZ_LT629742.1"/>
</dbReference>
<dbReference type="InterPro" id="IPR013785">
    <property type="entry name" value="Aldolase_TIM"/>
</dbReference>
<feature type="binding site" evidence="2">
    <location>
        <position position="175"/>
    </location>
    <ligand>
        <name>Zn(2+)</name>
        <dbReference type="ChEBI" id="CHEBI:29105"/>
        <label>1</label>
        <note>catalytic</note>
    </ligand>
</feature>
<dbReference type="AlphaFoldDB" id="A0A1H1T076"/>
<evidence type="ECO:0000256" key="1">
    <source>
        <dbReference type="PIRSR" id="PIRSR001359-1"/>
    </source>
</evidence>
<dbReference type="Proteomes" id="UP000181956">
    <property type="component" value="Chromosome I"/>
</dbReference>
<dbReference type="CDD" id="cd00947">
    <property type="entry name" value="TBP_aldolase_IIB"/>
    <property type="match status" value="1"/>
</dbReference>
<dbReference type="InterPro" id="IPR050246">
    <property type="entry name" value="Class_II_FBP_aldolase"/>
</dbReference>
<protein>
    <submittedName>
        <fullName evidence="3">Fructose-bisphosphate aldolase, class II</fullName>
    </submittedName>
</protein>
<sequence>MTLVSPAALIASRNGAGVAAFNIITLEHLEAFVTAAEGHQTGVILQLSQNAVKYHGGLEPVAGAILERVRESSVPFAVQLDHASDITLIRASARMGFTSIMYDGSTLSYQDNVKTTRSLANELHDLDIWVEAELGEIGGKDGVHIATARTEPREAADFVSSTGVDGLAVAVGSSHAMTDKTARLDVRLIEAIHAAVPVPLVLHGSSGIAEPLIAEAVRAGISKVNFGTRFNVVMTDAIRLHLATHPAVTDPRRYLAAGRAAIKADAETLLKVLHFES</sequence>